<gene>
    <name evidence="2" type="ordered locus">Os05g0399900</name>
    <name evidence="2" type="ORF">OSNPB_050399900</name>
</gene>
<reference evidence="3" key="1">
    <citation type="journal article" date="2005" name="Nature">
        <title>The map-based sequence of the rice genome.</title>
        <authorList>
            <consortium name="International rice genome sequencing project (IRGSP)"/>
            <person name="Matsumoto T."/>
            <person name="Wu J."/>
            <person name="Kanamori H."/>
            <person name="Katayose Y."/>
            <person name="Fujisawa M."/>
            <person name="Namiki N."/>
            <person name="Mizuno H."/>
            <person name="Yamamoto K."/>
            <person name="Antonio B.A."/>
            <person name="Baba T."/>
            <person name="Sakata K."/>
            <person name="Nagamura Y."/>
            <person name="Aoki H."/>
            <person name="Arikawa K."/>
            <person name="Arita K."/>
            <person name="Bito T."/>
            <person name="Chiden Y."/>
            <person name="Fujitsuka N."/>
            <person name="Fukunaka R."/>
            <person name="Hamada M."/>
            <person name="Harada C."/>
            <person name="Hayashi A."/>
            <person name="Hijishita S."/>
            <person name="Honda M."/>
            <person name="Hosokawa S."/>
            <person name="Ichikawa Y."/>
            <person name="Idonuma A."/>
            <person name="Iijima M."/>
            <person name="Ikeda M."/>
            <person name="Ikeno M."/>
            <person name="Ito K."/>
            <person name="Ito S."/>
            <person name="Ito T."/>
            <person name="Ito Y."/>
            <person name="Ito Y."/>
            <person name="Iwabuchi A."/>
            <person name="Kamiya K."/>
            <person name="Karasawa W."/>
            <person name="Kurita K."/>
            <person name="Katagiri S."/>
            <person name="Kikuta A."/>
            <person name="Kobayashi H."/>
            <person name="Kobayashi N."/>
            <person name="Machita K."/>
            <person name="Maehara T."/>
            <person name="Masukawa M."/>
            <person name="Mizubayashi T."/>
            <person name="Mukai Y."/>
            <person name="Nagasaki H."/>
            <person name="Nagata Y."/>
            <person name="Naito S."/>
            <person name="Nakashima M."/>
            <person name="Nakama Y."/>
            <person name="Nakamichi Y."/>
            <person name="Nakamura M."/>
            <person name="Meguro A."/>
            <person name="Negishi M."/>
            <person name="Ohta I."/>
            <person name="Ohta T."/>
            <person name="Okamoto M."/>
            <person name="Ono N."/>
            <person name="Saji S."/>
            <person name="Sakaguchi M."/>
            <person name="Sakai K."/>
            <person name="Shibata M."/>
            <person name="Shimokawa T."/>
            <person name="Song J."/>
            <person name="Takazaki Y."/>
            <person name="Terasawa K."/>
            <person name="Tsugane M."/>
            <person name="Tsuji K."/>
            <person name="Ueda S."/>
            <person name="Waki K."/>
            <person name="Yamagata H."/>
            <person name="Yamamoto M."/>
            <person name="Yamamoto S."/>
            <person name="Yamane H."/>
            <person name="Yoshiki S."/>
            <person name="Yoshihara R."/>
            <person name="Yukawa K."/>
            <person name="Zhong H."/>
            <person name="Yano M."/>
            <person name="Yuan Q."/>
            <person name="Ouyang S."/>
            <person name="Liu J."/>
            <person name="Jones K.M."/>
            <person name="Gansberger K."/>
            <person name="Moffat K."/>
            <person name="Hill J."/>
            <person name="Bera J."/>
            <person name="Fadrosh D."/>
            <person name="Jin S."/>
            <person name="Johri S."/>
            <person name="Kim M."/>
            <person name="Overton L."/>
            <person name="Reardon M."/>
            <person name="Tsitrin T."/>
            <person name="Vuong H."/>
            <person name="Weaver B."/>
            <person name="Ciecko A."/>
            <person name="Tallon L."/>
            <person name="Jackson J."/>
            <person name="Pai G."/>
            <person name="Aken S.V."/>
            <person name="Utterback T."/>
            <person name="Reidmuller S."/>
            <person name="Feldblyum T."/>
            <person name="Hsiao J."/>
            <person name="Zismann V."/>
            <person name="Iobst S."/>
            <person name="de Vazeille A.R."/>
            <person name="Buell C.R."/>
            <person name="Ying K."/>
            <person name="Li Y."/>
            <person name="Lu T."/>
            <person name="Huang Y."/>
            <person name="Zhao Q."/>
            <person name="Feng Q."/>
            <person name="Zhang L."/>
            <person name="Zhu J."/>
            <person name="Weng Q."/>
            <person name="Mu J."/>
            <person name="Lu Y."/>
            <person name="Fan D."/>
            <person name="Liu Y."/>
            <person name="Guan J."/>
            <person name="Zhang Y."/>
            <person name="Yu S."/>
            <person name="Liu X."/>
            <person name="Zhang Y."/>
            <person name="Hong G."/>
            <person name="Han B."/>
            <person name="Choisne N."/>
            <person name="Demange N."/>
            <person name="Orjeda G."/>
            <person name="Samain S."/>
            <person name="Cattolico L."/>
            <person name="Pelletier E."/>
            <person name="Couloux A."/>
            <person name="Segurens B."/>
            <person name="Wincker P."/>
            <person name="D'Hont A."/>
            <person name="Scarpelli C."/>
            <person name="Weissenbach J."/>
            <person name="Salanoubat M."/>
            <person name="Quetier F."/>
            <person name="Yu Y."/>
            <person name="Kim H.R."/>
            <person name="Rambo T."/>
            <person name="Currie J."/>
            <person name="Collura K."/>
            <person name="Luo M."/>
            <person name="Yang T."/>
            <person name="Ammiraju J.S.S."/>
            <person name="Engler F."/>
            <person name="Soderlund C."/>
            <person name="Wing R.A."/>
            <person name="Palmer L.E."/>
            <person name="de la Bastide M."/>
            <person name="Spiegel L."/>
            <person name="Nascimento L."/>
            <person name="Zutavern T."/>
            <person name="O'Shaughnessy A."/>
            <person name="Dike S."/>
            <person name="Dedhia N."/>
            <person name="Preston R."/>
            <person name="Balija V."/>
            <person name="McCombie W.R."/>
            <person name="Chow T."/>
            <person name="Chen H."/>
            <person name="Chung M."/>
            <person name="Chen C."/>
            <person name="Shaw J."/>
            <person name="Wu H."/>
            <person name="Hsiao K."/>
            <person name="Chao Y."/>
            <person name="Chu M."/>
            <person name="Cheng C."/>
            <person name="Hour A."/>
            <person name="Lee P."/>
            <person name="Lin S."/>
            <person name="Lin Y."/>
            <person name="Liou J."/>
            <person name="Liu S."/>
            <person name="Hsing Y."/>
            <person name="Raghuvanshi S."/>
            <person name="Mohanty A."/>
            <person name="Bharti A.K."/>
            <person name="Gaur A."/>
            <person name="Gupta V."/>
            <person name="Kumar D."/>
            <person name="Ravi V."/>
            <person name="Vij S."/>
            <person name="Kapur A."/>
            <person name="Khurana P."/>
            <person name="Khurana P."/>
            <person name="Khurana J.P."/>
            <person name="Tyagi A.K."/>
            <person name="Gaikwad K."/>
            <person name="Singh A."/>
            <person name="Dalal V."/>
            <person name="Srivastava S."/>
            <person name="Dixit A."/>
            <person name="Pal A.K."/>
            <person name="Ghazi I.A."/>
            <person name="Yadav M."/>
            <person name="Pandit A."/>
            <person name="Bhargava A."/>
            <person name="Sureshbabu K."/>
            <person name="Batra K."/>
            <person name="Sharma T.R."/>
            <person name="Mohapatra T."/>
            <person name="Singh N.K."/>
            <person name="Messing J."/>
            <person name="Nelson A.B."/>
            <person name="Fuks G."/>
            <person name="Kavchok S."/>
            <person name="Keizer G."/>
            <person name="Linton E."/>
            <person name="Llaca V."/>
            <person name="Song R."/>
            <person name="Tanyolac B."/>
            <person name="Young S."/>
            <person name="Ho-Il K."/>
            <person name="Hahn J.H."/>
            <person name="Sangsakoo G."/>
            <person name="Vanavichit A."/>
            <person name="de Mattos Luiz.A.T."/>
            <person name="Zimmer P.D."/>
            <person name="Malone G."/>
            <person name="Dellagostin O."/>
            <person name="de Oliveira A.C."/>
            <person name="Bevan M."/>
            <person name="Bancroft I."/>
            <person name="Minx P."/>
            <person name="Cordum H."/>
            <person name="Wilson R."/>
            <person name="Cheng Z."/>
            <person name="Jin W."/>
            <person name="Jiang J."/>
            <person name="Leong S.A."/>
            <person name="Iwama H."/>
            <person name="Gojobori T."/>
            <person name="Itoh T."/>
            <person name="Niimura Y."/>
            <person name="Fujii Y."/>
            <person name="Habara T."/>
            <person name="Sakai H."/>
            <person name="Sato Y."/>
            <person name="Wilson G."/>
            <person name="Kumar K."/>
            <person name="McCouch S."/>
            <person name="Juretic N."/>
            <person name="Hoen D."/>
            <person name="Wright S."/>
            <person name="Bruskiewich R."/>
            <person name="Bureau T."/>
            <person name="Miyao A."/>
            <person name="Hirochika H."/>
            <person name="Nishikawa T."/>
            <person name="Kadowaki K."/>
            <person name="Sugiura M."/>
            <person name="Burr B."/>
            <person name="Sasaki T."/>
        </authorList>
    </citation>
    <scope>NUCLEOTIDE SEQUENCE [LARGE SCALE GENOMIC DNA]</scope>
    <source>
        <strain evidence="3">cv. Nipponbare</strain>
    </source>
</reference>
<keyword evidence="3" id="KW-1185">Reference proteome</keyword>
<feature type="non-terminal residue" evidence="2">
    <location>
        <position position="1"/>
    </location>
</feature>
<proteinExistence type="predicted"/>
<sequence length="173" mass="17941">EYDVTSAAAAGPCDAYLVFRSSLPLYASAVSISNLLNVTATTGGEVVREGDGGAPELEKERAGALRPRHLPAAQVAVAHRLVAPLPLPVTGLHPFPPPHPRNPHLRRDAQTPPARRRCPPAFAPPSGGGHGGGRCRPSLVRVHLPLGAAQGRGQPCPLHAAKAVHGGYQDLCG</sequence>
<accession>A0A0P0WM37</accession>
<dbReference type="Gramene" id="Os05t0399900-00">
    <property type="protein sequence ID" value="Os05t0399900-00"/>
    <property type="gene ID" value="Os05g0399900"/>
</dbReference>
<evidence type="ECO:0000313" key="2">
    <source>
        <dbReference type="EMBL" id="BAS93908.1"/>
    </source>
</evidence>
<dbReference type="STRING" id="39947.A0A0P0WM37"/>
<dbReference type="Proteomes" id="UP000059680">
    <property type="component" value="Chromosome 5"/>
</dbReference>
<reference evidence="2 3" key="3">
    <citation type="journal article" date="2013" name="Rice">
        <title>Improvement of the Oryza sativa Nipponbare reference genome using next generation sequence and optical map data.</title>
        <authorList>
            <person name="Kawahara Y."/>
            <person name="de la Bastide M."/>
            <person name="Hamilton J.P."/>
            <person name="Kanamori H."/>
            <person name="McCombie W.R."/>
            <person name="Ouyang S."/>
            <person name="Schwartz D.C."/>
            <person name="Tanaka T."/>
            <person name="Wu J."/>
            <person name="Zhou S."/>
            <person name="Childs K.L."/>
            <person name="Davidson R.M."/>
            <person name="Lin H."/>
            <person name="Quesada-Ocampo L."/>
            <person name="Vaillancourt B."/>
            <person name="Sakai H."/>
            <person name="Lee S.S."/>
            <person name="Kim J."/>
            <person name="Numa H."/>
            <person name="Itoh T."/>
            <person name="Buell C.R."/>
            <person name="Matsumoto T."/>
        </authorList>
    </citation>
    <scope>NUCLEOTIDE SEQUENCE [LARGE SCALE GENOMIC DNA]</scope>
    <source>
        <strain evidence="3">cv. Nipponbare</strain>
    </source>
</reference>
<evidence type="ECO:0000313" key="3">
    <source>
        <dbReference type="Proteomes" id="UP000059680"/>
    </source>
</evidence>
<dbReference type="InParanoid" id="A0A0P0WM37"/>
<reference evidence="2 3" key="2">
    <citation type="journal article" date="2013" name="Plant Cell Physiol.">
        <title>Rice Annotation Project Database (RAP-DB): an integrative and interactive database for rice genomics.</title>
        <authorList>
            <person name="Sakai H."/>
            <person name="Lee S.S."/>
            <person name="Tanaka T."/>
            <person name="Numa H."/>
            <person name="Kim J."/>
            <person name="Kawahara Y."/>
            <person name="Wakimoto H."/>
            <person name="Yang C.C."/>
            <person name="Iwamoto M."/>
            <person name="Abe T."/>
            <person name="Yamada Y."/>
            <person name="Muto A."/>
            <person name="Inokuchi H."/>
            <person name="Ikemura T."/>
            <person name="Matsumoto T."/>
            <person name="Sasaki T."/>
            <person name="Itoh T."/>
        </authorList>
    </citation>
    <scope>NUCLEOTIDE SEQUENCE [LARGE SCALE GENOMIC DNA]</scope>
    <source>
        <strain evidence="3">cv. Nipponbare</strain>
    </source>
</reference>
<name>A0A0P0WM37_ORYSJ</name>
<dbReference type="EMBL" id="AP014961">
    <property type="protein sequence ID" value="BAS93908.1"/>
    <property type="molecule type" value="Genomic_DNA"/>
</dbReference>
<dbReference type="AlphaFoldDB" id="A0A0P0WM37"/>
<dbReference type="PaxDb" id="39947-A0A0P0WM37"/>
<feature type="region of interest" description="Disordered" evidence="1">
    <location>
        <begin position="94"/>
        <end position="115"/>
    </location>
</feature>
<evidence type="ECO:0000256" key="1">
    <source>
        <dbReference type="SAM" id="MobiDB-lite"/>
    </source>
</evidence>
<organism evidence="2 3">
    <name type="scientific">Oryza sativa subsp. japonica</name>
    <name type="common">Rice</name>
    <dbReference type="NCBI Taxonomy" id="39947"/>
    <lineage>
        <taxon>Eukaryota</taxon>
        <taxon>Viridiplantae</taxon>
        <taxon>Streptophyta</taxon>
        <taxon>Embryophyta</taxon>
        <taxon>Tracheophyta</taxon>
        <taxon>Spermatophyta</taxon>
        <taxon>Magnoliopsida</taxon>
        <taxon>Liliopsida</taxon>
        <taxon>Poales</taxon>
        <taxon>Poaceae</taxon>
        <taxon>BOP clade</taxon>
        <taxon>Oryzoideae</taxon>
        <taxon>Oryzeae</taxon>
        <taxon>Oryzinae</taxon>
        <taxon>Oryza</taxon>
        <taxon>Oryza sativa</taxon>
    </lineage>
</organism>
<protein>
    <submittedName>
        <fullName evidence="2">Os05g0399900 protein</fullName>
    </submittedName>
</protein>